<evidence type="ECO:0000313" key="5">
    <source>
        <dbReference type="Proteomes" id="UP000641588"/>
    </source>
</evidence>
<keyword evidence="1 4" id="KW-0378">Hydrolase</keyword>
<feature type="domain" description="Inosine/uridine-preferring nucleoside hydrolase" evidence="3">
    <location>
        <begin position="6"/>
        <end position="300"/>
    </location>
</feature>
<comment type="caution">
    <text evidence="4">The sequence shown here is derived from an EMBL/GenBank/DDBJ whole genome shotgun (WGS) entry which is preliminary data.</text>
</comment>
<dbReference type="PANTHER" id="PTHR12304:SF4">
    <property type="entry name" value="URIDINE NUCLEOSIDASE"/>
    <property type="match status" value="1"/>
</dbReference>
<dbReference type="Proteomes" id="UP000641588">
    <property type="component" value="Unassembled WGS sequence"/>
</dbReference>
<dbReference type="CDD" id="cd02650">
    <property type="entry name" value="nuc_hydro_CaPnhB"/>
    <property type="match status" value="1"/>
</dbReference>
<dbReference type="InterPro" id="IPR036452">
    <property type="entry name" value="Ribo_hydro-like"/>
</dbReference>
<evidence type="ECO:0000313" key="4">
    <source>
        <dbReference type="EMBL" id="NOU98198.1"/>
    </source>
</evidence>
<accession>A0A972K5P1</accession>
<evidence type="ECO:0000256" key="1">
    <source>
        <dbReference type="ARBA" id="ARBA00022801"/>
    </source>
</evidence>
<dbReference type="AlphaFoldDB" id="A0A972K5P1"/>
<dbReference type="GO" id="GO:0008477">
    <property type="term" value="F:purine nucleosidase activity"/>
    <property type="evidence" value="ECO:0007669"/>
    <property type="project" value="TreeGrafter"/>
</dbReference>
<dbReference type="InterPro" id="IPR023186">
    <property type="entry name" value="IUNH"/>
</dbReference>
<proteinExistence type="predicted"/>
<keyword evidence="5" id="KW-1185">Reference proteome</keyword>
<dbReference type="PANTHER" id="PTHR12304">
    <property type="entry name" value="INOSINE-URIDINE PREFERRING NUCLEOSIDE HYDROLASE"/>
    <property type="match status" value="1"/>
</dbReference>
<dbReference type="Gene3D" id="3.90.245.10">
    <property type="entry name" value="Ribonucleoside hydrolase-like"/>
    <property type="match status" value="1"/>
</dbReference>
<dbReference type="InterPro" id="IPR001910">
    <property type="entry name" value="Inosine/uridine_hydrolase_dom"/>
</dbReference>
<reference evidence="4" key="1">
    <citation type="submission" date="2019-10" db="EMBL/GenBank/DDBJ databases">
        <title>Description of Paenibacillus glebae sp. nov.</title>
        <authorList>
            <person name="Carlier A."/>
            <person name="Qi S."/>
        </authorList>
    </citation>
    <scope>NUCLEOTIDE SEQUENCE</scope>
    <source>
        <strain evidence="4">LMG 31456</strain>
    </source>
</reference>
<dbReference type="GO" id="GO:0005829">
    <property type="term" value="C:cytosol"/>
    <property type="evidence" value="ECO:0007669"/>
    <property type="project" value="TreeGrafter"/>
</dbReference>
<name>A0A972K5P1_9BACL</name>
<dbReference type="EMBL" id="WHOD01000128">
    <property type="protein sequence ID" value="NOU98198.1"/>
    <property type="molecule type" value="Genomic_DNA"/>
</dbReference>
<protein>
    <submittedName>
        <fullName evidence="4">Nucleoside hydrolase</fullName>
    </submittedName>
</protein>
<organism evidence="4 5">
    <name type="scientific">Paenibacillus foliorum</name>
    <dbReference type="NCBI Taxonomy" id="2654974"/>
    <lineage>
        <taxon>Bacteria</taxon>
        <taxon>Bacillati</taxon>
        <taxon>Bacillota</taxon>
        <taxon>Bacilli</taxon>
        <taxon>Bacillales</taxon>
        <taxon>Paenibacillaceae</taxon>
        <taxon>Paenibacillus</taxon>
    </lineage>
</organism>
<dbReference type="Pfam" id="PF01156">
    <property type="entry name" value="IU_nuc_hydro"/>
    <property type="match status" value="1"/>
</dbReference>
<keyword evidence="2" id="KW-0326">Glycosidase</keyword>
<sequence>MRMIKMILDVDTGIDDALAIAYAIASPEIELLGITVTYGNTPIDNAFQNTCELLERIHTQIPVYKGAEKPISRSAHFSSVFHGTDGLGETLGKADGVDHISADAVDFIIEQVNKYGPNLTIVTTGPVTNLAQAIMKDPSIITRVGSVVTMGGAVTTPGNVNKFAEANIFIDPEAADMVLRSELPITLVGLDVTRKTLLTQKDMQRWRSMETGLSTLFADFTEYYLNVYQKYYPFLGGCALHDPLAVAVAKDPSLVRTIPMFLKVDLEQDALGRTAEDLQRASLSGPNTFVSVQVDSERFMNDFYNRLDLVLKGSE</sequence>
<evidence type="ECO:0000256" key="2">
    <source>
        <dbReference type="ARBA" id="ARBA00023295"/>
    </source>
</evidence>
<dbReference type="GO" id="GO:0006152">
    <property type="term" value="P:purine nucleoside catabolic process"/>
    <property type="evidence" value="ECO:0007669"/>
    <property type="project" value="TreeGrafter"/>
</dbReference>
<evidence type="ECO:0000259" key="3">
    <source>
        <dbReference type="Pfam" id="PF01156"/>
    </source>
</evidence>
<dbReference type="SUPFAM" id="SSF53590">
    <property type="entry name" value="Nucleoside hydrolase"/>
    <property type="match status" value="1"/>
</dbReference>
<gene>
    <name evidence="4" type="ORF">GC093_33945</name>
</gene>